<evidence type="ECO:0000256" key="1">
    <source>
        <dbReference type="ARBA" id="ARBA00004651"/>
    </source>
</evidence>
<evidence type="ECO:0000256" key="3">
    <source>
        <dbReference type="ARBA" id="ARBA00022692"/>
    </source>
</evidence>
<name>A0A506Y546_9MICO</name>
<feature type="transmembrane region" description="Helical" evidence="7">
    <location>
        <begin position="372"/>
        <end position="400"/>
    </location>
</feature>
<evidence type="ECO:0000313" key="10">
    <source>
        <dbReference type="EMBL" id="TPW76507.1"/>
    </source>
</evidence>
<evidence type="ECO:0000256" key="2">
    <source>
        <dbReference type="ARBA" id="ARBA00022475"/>
    </source>
</evidence>
<evidence type="ECO:0000256" key="6">
    <source>
        <dbReference type="ARBA" id="ARBA00038076"/>
    </source>
</evidence>
<sequence>MRLLTSIAAALVEAWGELRVSRLRVMLSLIGVAVAVAALTAVTALGAIAEQSLREQQERFGGRPALLSLQPTNSAGEAADSALTTAAFDAAAERYGITHTSRTIMDQTLVQLPTGETPVQFQAFDADYVTMHRLAIREGRWFTDGDAERFAPAVVINRDLWQMLGEPDLSTHPHFPLSGVQPTTAVVIGVTGDDCQGGCPTMNLLYDDYQRVGFTPMDYGPDSYVPQPTYEAWVPPSQAKELMKRLDSSISASLGDGWQTNISRNDYAAYLDGDPLLPVKLGVGGVAGLVLLLGALGLVNISLVTVKYRVREIGIRRSFGATAGRVFFGVMMESVVATVVAGLIGVALAVAVMKSPLVSMMMSTPVQDLPPFPISAAIVGLVSATAVGALAGLVPALVAVRVKPIDAIRL</sequence>
<dbReference type="GO" id="GO:0005886">
    <property type="term" value="C:plasma membrane"/>
    <property type="evidence" value="ECO:0007669"/>
    <property type="project" value="UniProtKB-SubCell"/>
</dbReference>
<dbReference type="RefSeq" id="WP_141163861.1">
    <property type="nucleotide sequence ID" value="NZ_VHQG01000002.1"/>
</dbReference>
<gene>
    <name evidence="10" type="ORF">FJ657_12175</name>
</gene>
<evidence type="ECO:0000256" key="4">
    <source>
        <dbReference type="ARBA" id="ARBA00022989"/>
    </source>
</evidence>
<dbReference type="AlphaFoldDB" id="A0A506Y546"/>
<dbReference type="InterPro" id="IPR025857">
    <property type="entry name" value="MacB_PCD"/>
</dbReference>
<dbReference type="OrthoDB" id="3510103at2"/>
<feature type="domain" description="ABC3 transporter permease C-terminal" evidence="8">
    <location>
        <begin position="286"/>
        <end position="401"/>
    </location>
</feature>
<dbReference type="Pfam" id="PF02687">
    <property type="entry name" value="FtsX"/>
    <property type="match status" value="1"/>
</dbReference>
<organism evidence="10 11">
    <name type="scientific">Schumannella soli</name>
    <dbReference type="NCBI Taxonomy" id="2590779"/>
    <lineage>
        <taxon>Bacteria</taxon>
        <taxon>Bacillati</taxon>
        <taxon>Actinomycetota</taxon>
        <taxon>Actinomycetes</taxon>
        <taxon>Micrococcales</taxon>
        <taxon>Microbacteriaceae</taxon>
        <taxon>Schumannella</taxon>
    </lineage>
</organism>
<keyword evidence="5 7" id="KW-0472">Membrane</keyword>
<accession>A0A506Y546</accession>
<evidence type="ECO:0000259" key="8">
    <source>
        <dbReference type="Pfam" id="PF02687"/>
    </source>
</evidence>
<evidence type="ECO:0000259" key="9">
    <source>
        <dbReference type="Pfam" id="PF12704"/>
    </source>
</evidence>
<dbReference type="GO" id="GO:0022857">
    <property type="term" value="F:transmembrane transporter activity"/>
    <property type="evidence" value="ECO:0007669"/>
    <property type="project" value="TreeGrafter"/>
</dbReference>
<dbReference type="PANTHER" id="PTHR30572:SF4">
    <property type="entry name" value="ABC TRANSPORTER PERMEASE YTRF"/>
    <property type="match status" value="1"/>
</dbReference>
<dbReference type="InterPro" id="IPR003838">
    <property type="entry name" value="ABC3_permease_C"/>
</dbReference>
<evidence type="ECO:0000256" key="5">
    <source>
        <dbReference type="ARBA" id="ARBA00023136"/>
    </source>
</evidence>
<feature type="domain" description="MacB-like periplasmic core" evidence="9">
    <location>
        <begin position="26"/>
        <end position="191"/>
    </location>
</feature>
<dbReference type="Pfam" id="PF12704">
    <property type="entry name" value="MacB_PCD"/>
    <property type="match status" value="1"/>
</dbReference>
<feature type="transmembrane region" description="Helical" evidence="7">
    <location>
        <begin position="26"/>
        <end position="49"/>
    </location>
</feature>
<dbReference type="Proteomes" id="UP000316252">
    <property type="component" value="Unassembled WGS sequence"/>
</dbReference>
<keyword evidence="3 7" id="KW-0812">Transmembrane</keyword>
<keyword evidence="11" id="KW-1185">Reference proteome</keyword>
<proteinExistence type="inferred from homology"/>
<comment type="subcellular location">
    <subcellularLocation>
        <location evidence="1">Cell membrane</location>
        <topology evidence="1">Multi-pass membrane protein</topology>
    </subcellularLocation>
</comment>
<feature type="transmembrane region" description="Helical" evidence="7">
    <location>
        <begin position="326"/>
        <end position="352"/>
    </location>
</feature>
<keyword evidence="4 7" id="KW-1133">Transmembrane helix</keyword>
<evidence type="ECO:0000256" key="7">
    <source>
        <dbReference type="SAM" id="Phobius"/>
    </source>
</evidence>
<evidence type="ECO:0000313" key="11">
    <source>
        <dbReference type="Proteomes" id="UP000316252"/>
    </source>
</evidence>
<protein>
    <submittedName>
        <fullName evidence="10">FtsX-like permease family protein</fullName>
    </submittedName>
</protein>
<dbReference type="EMBL" id="VHQG01000002">
    <property type="protein sequence ID" value="TPW76507.1"/>
    <property type="molecule type" value="Genomic_DNA"/>
</dbReference>
<dbReference type="InterPro" id="IPR050250">
    <property type="entry name" value="Macrolide_Exporter_MacB"/>
</dbReference>
<reference evidence="10 11" key="1">
    <citation type="submission" date="2019-06" db="EMBL/GenBank/DDBJ databases">
        <authorList>
            <person name="Li F."/>
        </authorList>
    </citation>
    <scope>NUCLEOTIDE SEQUENCE [LARGE SCALE GENOMIC DNA]</scope>
    <source>
        <strain evidence="10 11">10F1D-1</strain>
    </source>
</reference>
<comment type="similarity">
    <text evidence="6">Belongs to the ABC-4 integral membrane protein family.</text>
</comment>
<dbReference type="PANTHER" id="PTHR30572">
    <property type="entry name" value="MEMBRANE COMPONENT OF TRANSPORTER-RELATED"/>
    <property type="match status" value="1"/>
</dbReference>
<comment type="caution">
    <text evidence="10">The sequence shown here is derived from an EMBL/GenBank/DDBJ whole genome shotgun (WGS) entry which is preliminary data.</text>
</comment>
<keyword evidence="2" id="KW-1003">Cell membrane</keyword>